<accession>A0A8I3W9C8</accession>
<feature type="signal peptide" evidence="1">
    <location>
        <begin position="1"/>
        <end position="23"/>
    </location>
</feature>
<dbReference type="PANTHER" id="PTHR46254">
    <property type="entry name" value="PROTEIN GVQW1-RELATED"/>
    <property type="match status" value="1"/>
</dbReference>
<protein>
    <submittedName>
        <fullName evidence="2">Uncharacterized protein</fullName>
    </submittedName>
</protein>
<dbReference type="GeneTree" id="ENSGT00940000161627"/>
<organism evidence="2 3">
    <name type="scientific">Callithrix jacchus</name>
    <name type="common">White-tufted-ear marmoset</name>
    <name type="synonym">Simia Jacchus</name>
    <dbReference type="NCBI Taxonomy" id="9483"/>
    <lineage>
        <taxon>Eukaryota</taxon>
        <taxon>Metazoa</taxon>
        <taxon>Chordata</taxon>
        <taxon>Craniata</taxon>
        <taxon>Vertebrata</taxon>
        <taxon>Euteleostomi</taxon>
        <taxon>Mammalia</taxon>
        <taxon>Eutheria</taxon>
        <taxon>Euarchontoglires</taxon>
        <taxon>Primates</taxon>
        <taxon>Haplorrhini</taxon>
        <taxon>Platyrrhini</taxon>
        <taxon>Cebidae</taxon>
        <taxon>Callitrichinae</taxon>
        <taxon>Callithrix</taxon>
        <taxon>Callithrix</taxon>
    </lineage>
</organism>
<dbReference type="OMA" id="WDYHHAQ"/>
<dbReference type="Ensembl" id="ENSCJAT00000138062.1">
    <property type="protein sequence ID" value="ENSCJAP00000089496.1"/>
    <property type="gene ID" value="ENSCJAG00000086874.1"/>
</dbReference>
<dbReference type="PANTHER" id="PTHR46254:SF6">
    <property type="entry name" value="HIGH MOBILITY GROUP AT-HOOK 2"/>
    <property type="match status" value="1"/>
</dbReference>
<feature type="chain" id="PRO_5035280667" evidence="1">
    <location>
        <begin position="24"/>
        <end position="125"/>
    </location>
</feature>
<evidence type="ECO:0000256" key="1">
    <source>
        <dbReference type="SAM" id="SignalP"/>
    </source>
</evidence>
<evidence type="ECO:0000313" key="3">
    <source>
        <dbReference type="Proteomes" id="UP000008225"/>
    </source>
</evidence>
<sequence length="125" mass="14315">QSGIFFPPQFSFLFFFFFFETESHSITRHQAGVQWCDLGSLQPPPPGFKQFSCLSLPSSWDYHHAQLIFFCIFSRDEVSLCWPGWSQSLDLMVATAFREGGDALVAETNERIKEDKRVRHCGSGL</sequence>
<keyword evidence="3" id="KW-1185">Reference proteome</keyword>
<proteinExistence type="predicted"/>
<evidence type="ECO:0000313" key="2">
    <source>
        <dbReference type="Ensembl" id="ENSCJAP00000089496.1"/>
    </source>
</evidence>
<name>A0A8I3W9C8_CALJA</name>
<reference evidence="2" key="2">
    <citation type="submission" date="2025-08" db="UniProtKB">
        <authorList>
            <consortium name="Ensembl"/>
        </authorList>
    </citation>
    <scope>IDENTIFICATION</scope>
</reference>
<keyword evidence="1" id="KW-0732">Signal</keyword>
<dbReference type="Proteomes" id="UP000008225">
    <property type="component" value="Chromosome 13"/>
</dbReference>
<dbReference type="AlphaFoldDB" id="A0A8I3W9C8"/>
<reference evidence="2" key="3">
    <citation type="submission" date="2025-09" db="UniProtKB">
        <authorList>
            <consortium name="Ensembl"/>
        </authorList>
    </citation>
    <scope>IDENTIFICATION</scope>
</reference>
<reference evidence="2 3" key="1">
    <citation type="submission" date="2009-03" db="EMBL/GenBank/DDBJ databases">
        <authorList>
            <person name="Warren W."/>
            <person name="Ye L."/>
            <person name="Minx P."/>
            <person name="Worley K."/>
            <person name="Gibbs R."/>
            <person name="Wilson R.K."/>
        </authorList>
    </citation>
    <scope>NUCLEOTIDE SEQUENCE [LARGE SCALE GENOMIC DNA]</scope>
</reference>